<dbReference type="Gene3D" id="3.40.50.300">
    <property type="entry name" value="P-loop containing nucleotide triphosphate hydrolases"/>
    <property type="match status" value="2"/>
</dbReference>
<dbReference type="Pfam" id="PF00271">
    <property type="entry name" value="Helicase_C"/>
    <property type="match status" value="1"/>
</dbReference>
<keyword evidence="3" id="KW-0067">ATP-binding</keyword>
<reference evidence="3 4" key="1">
    <citation type="submission" date="2020-01" db="EMBL/GenBank/DDBJ databases">
        <title>Genomes of bacteria type strains.</title>
        <authorList>
            <person name="Chen J."/>
            <person name="Zhu S."/>
            <person name="Yang J."/>
        </authorList>
    </citation>
    <scope>NUCLEOTIDE SEQUENCE [LARGE SCALE GENOMIC DNA]</scope>
    <source>
        <strain evidence="3 4">DSM 16655</strain>
    </source>
</reference>
<dbReference type="PANTHER" id="PTHR47396">
    <property type="entry name" value="TYPE I RESTRICTION ENZYME ECOKI R PROTEIN"/>
    <property type="match status" value="1"/>
</dbReference>
<feature type="domain" description="Helicase C-terminal" evidence="2">
    <location>
        <begin position="229"/>
        <end position="375"/>
    </location>
</feature>
<dbReference type="SMART" id="SM00490">
    <property type="entry name" value="HELICc"/>
    <property type="match status" value="1"/>
</dbReference>
<keyword evidence="3" id="KW-0347">Helicase</keyword>
<dbReference type="SMART" id="SM00487">
    <property type="entry name" value="DEXDc"/>
    <property type="match status" value="1"/>
</dbReference>
<keyword evidence="4" id="KW-1185">Reference proteome</keyword>
<evidence type="ECO:0000259" key="1">
    <source>
        <dbReference type="PROSITE" id="PS51192"/>
    </source>
</evidence>
<keyword evidence="3" id="KW-0378">Hydrolase</keyword>
<sequence>MGFELRYYQNEAIKSIIDYWDAGGGNPLIEMATGVGKSMVLAGLTKKLLEDYPAMRILMVVHRKKLIRQNFGALLKAWPDAPVGIYSAGLGKRDAHHRITFAGIQSVYNKVRQLGPRDVILIDECHLVPAKGEGQYRQLLDDMHAIAPHARVCGFTATPYRTDTGRLDAGSSRLFDETIYKYDIGKGIADGYLAPLVSRAGIDEIDVSNVRRAGGEFVGTELEKVSFDIIDKAVAEICEIGKTRKSWLIFCPGIKHSEAVCAALKARGIICGTVHSGNAEGLNDSNLERFEKGEIRALASADMITTGFDAPGVDLIAMLRATLSVSLYVQIAGRGTRVVWPHGFDQNKGDAEDRINAIARSPKPNCLVLDYAGNIRRHGPVDAVGAESKTFNPESDTGKVSVDSVRAKECPGCQELIAINSITCKICGHEFPREEKPKHEAEAEKSVGILSGEKVPPQQIPVVDWRLDRHTKAYSPDSVRVTYIAGISEYREWLAFEHGGYASQKAMQWWAMHGGSSPYPKTTDEALHRMEELTMPVTISVKPNKKYFDIVGRSFPARRELEAAE</sequence>
<feature type="domain" description="Helicase ATP-binding" evidence="1">
    <location>
        <begin position="18"/>
        <end position="159"/>
    </location>
</feature>
<dbReference type="SUPFAM" id="SSF52540">
    <property type="entry name" value="P-loop containing nucleoside triphosphate hydrolases"/>
    <property type="match status" value="1"/>
</dbReference>
<comment type="caution">
    <text evidence="3">The sequence shown here is derived from an EMBL/GenBank/DDBJ whole genome shotgun (WGS) entry which is preliminary data.</text>
</comment>
<proteinExistence type="predicted"/>
<name>A0ABT1CMA0_9HYPH</name>
<dbReference type="PROSITE" id="PS51192">
    <property type="entry name" value="HELICASE_ATP_BIND_1"/>
    <property type="match status" value="1"/>
</dbReference>
<gene>
    <name evidence="3" type="ORF">GTW23_04045</name>
</gene>
<dbReference type="InterPro" id="IPR001650">
    <property type="entry name" value="Helicase_C-like"/>
</dbReference>
<dbReference type="RefSeq" id="WP_252914720.1">
    <property type="nucleotide sequence ID" value="NZ_JAAAML010000001.1"/>
</dbReference>
<dbReference type="Proteomes" id="UP001320715">
    <property type="component" value="Unassembled WGS sequence"/>
</dbReference>
<accession>A0ABT1CMA0</accession>
<dbReference type="InterPro" id="IPR006935">
    <property type="entry name" value="Helicase/UvrB_N"/>
</dbReference>
<dbReference type="InterPro" id="IPR014001">
    <property type="entry name" value="Helicase_ATP-bd"/>
</dbReference>
<evidence type="ECO:0000259" key="2">
    <source>
        <dbReference type="PROSITE" id="PS51194"/>
    </source>
</evidence>
<dbReference type="GO" id="GO:0004386">
    <property type="term" value="F:helicase activity"/>
    <property type="evidence" value="ECO:0007669"/>
    <property type="project" value="UniProtKB-KW"/>
</dbReference>
<dbReference type="EMBL" id="JAAAML010000001">
    <property type="protein sequence ID" value="MCO6407336.1"/>
    <property type="molecule type" value="Genomic_DNA"/>
</dbReference>
<protein>
    <submittedName>
        <fullName evidence="3">DEAD/DEAH box helicase family protein</fullName>
    </submittedName>
</protein>
<evidence type="ECO:0000313" key="3">
    <source>
        <dbReference type="EMBL" id="MCO6407336.1"/>
    </source>
</evidence>
<organism evidence="3 4">
    <name type="scientific">Hoeflea alexandrii</name>
    <dbReference type="NCBI Taxonomy" id="288436"/>
    <lineage>
        <taxon>Bacteria</taxon>
        <taxon>Pseudomonadati</taxon>
        <taxon>Pseudomonadota</taxon>
        <taxon>Alphaproteobacteria</taxon>
        <taxon>Hyphomicrobiales</taxon>
        <taxon>Rhizobiaceae</taxon>
        <taxon>Hoeflea</taxon>
    </lineage>
</organism>
<dbReference type="InterPro" id="IPR050742">
    <property type="entry name" value="Helicase_Restrict-Modif_Enz"/>
</dbReference>
<dbReference type="PANTHER" id="PTHR47396:SF1">
    <property type="entry name" value="ATP-DEPENDENT HELICASE IRC3-RELATED"/>
    <property type="match status" value="1"/>
</dbReference>
<dbReference type="PROSITE" id="PS51194">
    <property type="entry name" value="HELICASE_CTER"/>
    <property type="match status" value="1"/>
</dbReference>
<evidence type="ECO:0000313" key="4">
    <source>
        <dbReference type="Proteomes" id="UP001320715"/>
    </source>
</evidence>
<dbReference type="Pfam" id="PF04851">
    <property type="entry name" value="ResIII"/>
    <property type="match status" value="1"/>
</dbReference>
<dbReference type="InterPro" id="IPR027417">
    <property type="entry name" value="P-loop_NTPase"/>
</dbReference>
<keyword evidence="3" id="KW-0547">Nucleotide-binding</keyword>